<name>A0ABT6SAM4_9ACTN</name>
<accession>A0ABT6SAM4</accession>
<proteinExistence type="predicted"/>
<comment type="caution">
    <text evidence="2">The sequence shown here is derived from an EMBL/GenBank/DDBJ whole genome shotgun (WGS) entry which is preliminary data.</text>
</comment>
<evidence type="ECO:0000313" key="2">
    <source>
        <dbReference type="EMBL" id="MDI3405237.1"/>
    </source>
</evidence>
<evidence type="ECO:0000256" key="1">
    <source>
        <dbReference type="SAM" id="MobiDB-lite"/>
    </source>
</evidence>
<dbReference type="RefSeq" id="WP_282543210.1">
    <property type="nucleotide sequence ID" value="NZ_JASCIQ010000014.1"/>
</dbReference>
<dbReference type="Proteomes" id="UP001223978">
    <property type="component" value="Unassembled WGS sequence"/>
</dbReference>
<sequence length="60" mass="6226">MGTLQDGRYYVEGPSRSSPRIAETGSASAAVALVVERLPSPCGAAFVGTPEELAAFEQRA</sequence>
<keyword evidence="3" id="KW-1185">Reference proteome</keyword>
<feature type="region of interest" description="Disordered" evidence="1">
    <location>
        <begin position="1"/>
        <end position="22"/>
    </location>
</feature>
<protein>
    <submittedName>
        <fullName evidence="2">DUF6193 family natural product biosynthesis protein</fullName>
    </submittedName>
</protein>
<reference evidence="2 3" key="1">
    <citation type="submission" date="2023-05" db="EMBL/GenBank/DDBJ databases">
        <title>Draft genome sequence of Streptomyces sp. B-S-A6 isolated from a cave soil in Thailand.</title>
        <authorList>
            <person name="Chamroensaksri N."/>
            <person name="Muangham S."/>
        </authorList>
    </citation>
    <scope>NUCLEOTIDE SEQUENCE [LARGE SCALE GENOMIC DNA]</scope>
    <source>
        <strain evidence="2 3">B-S-A6</strain>
    </source>
</reference>
<dbReference type="Pfam" id="PF19692">
    <property type="entry name" value="DUF6193"/>
    <property type="match status" value="1"/>
</dbReference>
<dbReference type="EMBL" id="JASCIQ010000014">
    <property type="protein sequence ID" value="MDI3405237.1"/>
    <property type="molecule type" value="Genomic_DNA"/>
</dbReference>
<evidence type="ECO:0000313" key="3">
    <source>
        <dbReference type="Proteomes" id="UP001223978"/>
    </source>
</evidence>
<gene>
    <name evidence="2" type="ORF">QIS96_15590</name>
</gene>
<organism evidence="2 3">
    <name type="scientific">Streptomyces cavernicola</name>
    <dbReference type="NCBI Taxonomy" id="3043613"/>
    <lineage>
        <taxon>Bacteria</taxon>
        <taxon>Bacillati</taxon>
        <taxon>Actinomycetota</taxon>
        <taxon>Actinomycetes</taxon>
        <taxon>Kitasatosporales</taxon>
        <taxon>Streptomycetaceae</taxon>
        <taxon>Streptomyces</taxon>
    </lineage>
</organism>
<dbReference type="InterPro" id="IPR045682">
    <property type="entry name" value="DUF6193"/>
</dbReference>